<keyword evidence="3" id="KW-1185">Reference proteome</keyword>
<proteinExistence type="predicted"/>
<dbReference type="RefSeq" id="WP_161038259.1">
    <property type="nucleotide sequence ID" value="NZ_WWCM01000003.1"/>
</dbReference>
<dbReference type="PIRSF" id="PIRSF028477">
    <property type="entry name" value="UCP028477"/>
    <property type="match status" value="1"/>
</dbReference>
<dbReference type="InterPro" id="IPR014547">
    <property type="entry name" value="UCP028477"/>
</dbReference>
<reference evidence="2 3" key="1">
    <citation type="submission" date="2019-12" db="EMBL/GenBank/DDBJ databases">
        <title>Novel species isolated from a subtropical stream in China.</title>
        <authorList>
            <person name="Lu H."/>
        </authorList>
    </citation>
    <scope>NUCLEOTIDE SEQUENCE [LARGE SCALE GENOMIC DNA]</scope>
    <source>
        <strain evidence="2 3">CY13W</strain>
    </source>
</reference>
<feature type="signal peptide" evidence="1">
    <location>
        <begin position="1"/>
        <end position="23"/>
    </location>
</feature>
<comment type="caution">
    <text evidence="2">The sequence shown here is derived from an EMBL/GenBank/DDBJ whole genome shotgun (WGS) entry which is preliminary data.</text>
</comment>
<protein>
    <submittedName>
        <fullName evidence="2">DUF2145 domain-containing protein</fullName>
    </submittedName>
</protein>
<gene>
    <name evidence="2" type="ORF">GTP27_05885</name>
</gene>
<evidence type="ECO:0000313" key="2">
    <source>
        <dbReference type="EMBL" id="MYM38855.1"/>
    </source>
</evidence>
<organism evidence="2 3">
    <name type="scientific">Duganella qianjiadongensis</name>
    <dbReference type="NCBI Taxonomy" id="2692176"/>
    <lineage>
        <taxon>Bacteria</taxon>
        <taxon>Pseudomonadati</taxon>
        <taxon>Pseudomonadota</taxon>
        <taxon>Betaproteobacteria</taxon>
        <taxon>Burkholderiales</taxon>
        <taxon>Oxalobacteraceae</taxon>
        <taxon>Telluria group</taxon>
        <taxon>Duganella</taxon>
    </lineage>
</organism>
<dbReference type="EMBL" id="WWCM01000003">
    <property type="protein sequence ID" value="MYM38855.1"/>
    <property type="molecule type" value="Genomic_DNA"/>
</dbReference>
<evidence type="ECO:0000313" key="3">
    <source>
        <dbReference type="Proteomes" id="UP000478090"/>
    </source>
</evidence>
<accession>A0ABW9VH84</accession>
<name>A0ABW9VH84_9BURK</name>
<evidence type="ECO:0000256" key="1">
    <source>
        <dbReference type="SAM" id="SignalP"/>
    </source>
</evidence>
<keyword evidence="1" id="KW-0732">Signal</keyword>
<dbReference type="Pfam" id="PF09916">
    <property type="entry name" value="DUF2145"/>
    <property type="match status" value="1"/>
</dbReference>
<sequence length="320" mass="34346">MGRRAAALALLLALAAALPYRCAAASDHHDGGTAGGGSAGAGSGSGRFCDRSLALTAAQQDRLLRFAAVLREELALDDGIVLLSRSGLDLSRFAIRYSHAALGWRSEQGIWSARQLYYACDEGRPRIFDQGLAGFVLGTDDAALGYVSLVRLPAEASAPLRTALLDTARVQQLLAPSYSANAYVYSLRYQNCNQWVMEMLAAGWGALAGGDDLRAQAQTWLAQAAYAPQPVEVGSRWLMLAAHFVPLLHLDDHPAQARAAMRLQVSLPQSVEQFVQQRYPASSRVELCHDEHQIVVHRGWSPVAAGCVAGADDRVIPLAD</sequence>
<dbReference type="Proteomes" id="UP000478090">
    <property type="component" value="Unassembled WGS sequence"/>
</dbReference>
<feature type="chain" id="PRO_5046049534" evidence="1">
    <location>
        <begin position="24"/>
        <end position="320"/>
    </location>
</feature>